<evidence type="ECO:0000313" key="3">
    <source>
        <dbReference type="Proteomes" id="UP000054886"/>
    </source>
</evidence>
<sequence length="359" mass="41848">MLARQFIPIGANVLKNSAKPLFTLLSYNLLSPSYMWPQVYTYVPEKYKDWNYRHKLLEQELLDKYRADIMCLQELTSEDYSNFWKKALQTNMNYGSNYIAKTPPQYWKRPVEQMDGVGIFYNLDKFEFISRSGIYLNQLLGVFSNNELEYLEKKPVTLTDGAGNQVGEQSLLQILKSKNQVALFVSLKHKETGNVFVVINTHLYWKYDDVKLTQCMIIMRELARIIEKHLVGLENVTDDKIKILFTGDLNSTSDSLVINFLKGQIVSHDNLNVINPMKPYLEHCVYDDVPEELFTHTCYSGKLKGIFDYIWYHDTDFKLRRILSGREVSHELAALNQFGLPNENHPSDHIPLFTEFEIL</sequence>
<dbReference type="PhylomeDB" id="A0A0W0DGM1"/>
<keyword evidence="2" id="KW-0540">Nuclease</keyword>
<proteinExistence type="predicted"/>
<organism evidence="2 3">
    <name type="scientific">Candida glabrata</name>
    <name type="common">Yeast</name>
    <name type="synonym">Torulopsis glabrata</name>
    <dbReference type="NCBI Taxonomy" id="5478"/>
    <lineage>
        <taxon>Eukaryota</taxon>
        <taxon>Fungi</taxon>
        <taxon>Dikarya</taxon>
        <taxon>Ascomycota</taxon>
        <taxon>Saccharomycotina</taxon>
        <taxon>Saccharomycetes</taxon>
        <taxon>Saccharomycetales</taxon>
        <taxon>Saccharomycetaceae</taxon>
        <taxon>Nakaseomyces</taxon>
    </lineage>
</organism>
<gene>
    <name evidence="2" type="ORF">AO440_001145</name>
</gene>
<dbReference type="GO" id="GO:0000175">
    <property type="term" value="F:3'-5'-RNA exonuclease activity"/>
    <property type="evidence" value="ECO:0007669"/>
    <property type="project" value="TreeGrafter"/>
</dbReference>
<dbReference type="EMBL" id="LLZZ01000022">
    <property type="protein sequence ID" value="KTB12372.1"/>
    <property type="molecule type" value="Genomic_DNA"/>
</dbReference>
<dbReference type="VEuPathDB" id="FungiDB:B1J91_F01001g"/>
<reference evidence="2 3" key="1">
    <citation type="submission" date="2015-10" db="EMBL/GenBank/DDBJ databases">
        <title>Draft genomes sequences of Candida glabrata isolates 1A, 1B, 2A, 2B, 3A and 3B.</title>
        <authorList>
            <person name="Haavelsrud O.E."/>
            <person name="Gaustad P."/>
        </authorList>
    </citation>
    <scope>NUCLEOTIDE SEQUENCE [LARGE SCALE GENOMIC DNA]</scope>
    <source>
        <strain evidence="2">910700640</strain>
    </source>
</reference>
<evidence type="ECO:0000313" key="2">
    <source>
        <dbReference type="EMBL" id="KTB12372.1"/>
    </source>
</evidence>
<dbReference type="PANTHER" id="PTHR12121">
    <property type="entry name" value="CARBON CATABOLITE REPRESSOR PROTEIN 4"/>
    <property type="match status" value="1"/>
</dbReference>
<comment type="caution">
    <text evidence="2">The sequence shown here is derived from an EMBL/GenBank/DDBJ whole genome shotgun (WGS) entry which is preliminary data.</text>
</comment>
<dbReference type="AlphaFoldDB" id="A0A0W0DGM1"/>
<protein>
    <submittedName>
        <fullName evidence="2">RNA exonuclease NGL1</fullName>
    </submittedName>
</protein>
<dbReference type="VEuPathDB" id="FungiDB:GWK60_F00825"/>
<dbReference type="VEuPathDB" id="FungiDB:GVI51_F00825"/>
<dbReference type="VEuPathDB" id="FungiDB:CAGL0F01001g"/>
<dbReference type="OrthoDB" id="428734at2759"/>
<name>A0A0W0DGM1_CANGB</name>
<dbReference type="Pfam" id="PF03372">
    <property type="entry name" value="Exo_endo_phos"/>
    <property type="match status" value="1"/>
</dbReference>
<dbReference type="Proteomes" id="UP000054886">
    <property type="component" value="Unassembled WGS sequence"/>
</dbReference>
<dbReference type="PANTHER" id="PTHR12121:SF11">
    <property type="entry name" value="RNA EXONUCLEASE NGL1"/>
    <property type="match status" value="1"/>
</dbReference>
<dbReference type="InterPro" id="IPR050410">
    <property type="entry name" value="CCR4/nocturin_mRNA_transcr"/>
</dbReference>
<dbReference type="InterPro" id="IPR005135">
    <property type="entry name" value="Endo/exonuclease/phosphatase"/>
</dbReference>
<dbReference type="Gene3D" id="3.60.10.10">
    <property type="entry name" value="Endonuclease/exonuclease/phosphatase"/>
    <property type="match status" value="1"/>
</dbReference>
<dbReference type="OMA" id="QVYTYVP"/>
<feature type="domain" description="Endonuclease/exonuclease/phosphatase" evidence="1">
    <location>
        <begin position="25"/>
        <end position="349"/>
    </location>
</feature>
<keyword evidence="2" id="KW-0269">Exonuclease</keyword>
<dbReference type="InterPro" id="IPR036691">
    <property type="entry name" value="Endo/exonu/phosph_ase_sf"/>
</dbReference>
<keyword evidence="2" id="KW-0378">Hydrolase</keyword>
<accession>A0A0W0DGM1</accession>
<evidence type="ECO:0000259" key="1">
    <source>
        <dbReference type="Pfam" id="PF03372"/>
    </source>
</evidence>
<dbReference type="SUPFAM" id="SSF56219">
    <property type="entry name" value="DNase I-like"/>
    <property type="match status" value="1"/>
</dbReference>